<dbReference type="InterPro" id="IPR011257">
    <property type="entry name" value="DNA_glycosylase"/>
</dbReference>
<dbReference type="Pfam" id="PF00730">
    <property type="entry name" value="HhH-GPD"/>
    <property type="match status" value="1"/>
</dbReference>
<dbReference type="InterPro" id="IPR004036">
    <property type="entry name" value="Endonuclease-III-like_CS2"/>
</dbReference>
<dbReference type="EC" id="3.2.2.-" evidence="14"/>
<comment type="subcellular location">
    <subcellularLocation>
        <location evidence="14">Nucleus</location>
    </subcellularLocation>
    <subcellularLocation>
        <location evidence="14">Mitochondrion</location>
    </subcellularLocation>
</comment>
<evidence type="ECO:0000256" key="3">
    <source>
        <dbReference type="ARBA" id="ARBA00022485"/>
    </source>
</evidence>
<dbReference type="InterPro" id="IPR003651">
    <property type="entry name" value="Endonuclease3_FeS-loop_motif"/>
</dbReference>
<comment type="cofactor">
    <cofactor evidence="1">
        <name>[4Fe-4S] cluster</name>
        <dbReference type="ChEBI" id="CHEBI:49883"/>
    </cofactor>
</comment>
<feature type="domain" description="HhH-GPD" evidence="15">
    <location>
        <begin position="107"/>
        <end position="255"/>
    </location>
</feature>
<dbReference type="PROSITE" id="PS01155">
    <property type="entry name" value="ENDONUCLEASE_III_2"/>
    <property type="match status" value="1"/>
</dbReference>
<keyword evidence="5 14" id="KW-0227">DNA damage</keyword>
<evidence type="ECO:0000256" key="9">
    <source>
        <dbReference type="ARBA" id="ARBA00023014"/>
    </source>
</evidence>
<evidence type="ECO:0000259" key="15">
    <source>
        <dbReference type="SMART" id="SM00478"/>
    </source>
</evidence>
<dbReference type="InterPro" id="IPR023170">
    <property type="entry name" value="HhH_base_excis_C"/>
</dbReference>
<dbReference type="SMART" id="SM00478">
    <property type="entry name" value="ENDO3c"/>
    <property type="match status" value="1"/>
</dbReference>
<evidence type="ECO:0000256" key="12">
    <source>
        <dbReference type="ARBA" id="ARBA00023295"/>
    </source>
</evidence>
<dbReference type="PANTHER" id="PTHR43286">
    <property type="entry name" value="ENDONUCLEASE III-LIKE PROTEIN 1"/>
    <property type="match status" value="1"/>
</dbReference>
<organism evidence="16 17">
    <name type="scientific">Strongyloides stercoralis</name>
    <name type="common">Threadworm</name>
    <dbReference type="NCBI Taxonomy" id="6248"/>
    <lineage>
        <taxon>Eukaryota</taxon>
        <taxon>Metazoa</taxon>
        <taxon>Ecdysozoa</taxon>
        <taxon>Nematoda</taxon>
        <taxon>Chromadorea</taxon>
        <taxon>Rhabditida</taxon>
        <taxon>Tylenchina</taxon>
        <taxon>Panagrolaimomorpha</taxon>
        <taxon>Strongyloidoidea</taxon>
        <taxon>Strongyloididae</taxon>
        <taxon>Strongyloides</taxon>
    </lineage>
</organism>
<keyword evidence="7" id="KW-0809">Transit peptide</keyword>
<evidence type="ECO:0000256" key="5">
    <source>
        <dbReference type="ARBA" id="ARBA00022763"/>
    </source>
</evidence>
<keyword evidence="14" id="KW-0539">Nucleus</keyword>
<name>A0AAF5DG10_STRER</name>
<comment type="function">
    <text evidence="14">Bifunctional DNA N-glycosylase with associated apurinic/apyrimidinic (AP) lyase function that catalyzes the first step in base excision repair (BER), the primary repair pathway for the repair of oxidative DNA damage. The DNA N-glycosylase activity releases the damaged DNA base from DNA by cleaving the N-glycosidic bond, leaving an AP site. The AP lyase activity cleaves the phosphodiester bond 3' to the AP site by a beta-elimination. Primarily recognizes and repairs oxidative base damage of pyrimidines.</text>
</comment>
<evidence type="ECO:0000256" key="8">
    <source>
        <dbReference type="ARBA" id="ARBA00023004"/>
    </source>
</evidence>
<dbReference type="GO" id="GO:0140078">
    <property type="term" value="F:class I DNA-(apurinic or apyrimidinic site) endonuclease activity"/>
    <property type="evidence" value="ECO:0007669"/>
    <property type="project" value="UniProtKB-EC"/>
</dbReference>
<dbReference type="EC" id="4.2.99.18" evidence="14"/>
<dbReference type="PROSITE" id="PS00764">
    <property type="entry name" value="ENDONUCLEASE_III_1"/>
    <property type="match status" value="1"/>
</dbReference>
<protein>
    <recommendedName>
        <fullName evidence="14">Endonuclease III homolog</fullName>
        <ecNumber evidence="14">3.2.2.-</ecNumber>
        <ecNumber evidence="14">4.2.99.18</ecNumber>
    </recommendedName>
    <alternativeName>
        <fullName evidence="14">Bifunctional DNA N-glycosylase/DNA-(apurinic or apyrimidinic site) lyase</fullName>
        <shortName evidence="14">DNA glycosylase/AP lyase</shortName>
    </alternativeName>
</protein>
<dbReference type="HAMAP" id="MF_03183">
    <property type="entry name" value="Endonuclease_III_Nth"/>
    <property type="match status" value="1"/>
</dbReference>
<dbReference type="GO" id="GO:0003677">
    <property type="term" value="F:DNA binding"/>
    <property type="evidence" value="ECO:0007669"/>
    <property type="project" value="UniProtKB-UniRule"/>
</dbReference>
<evidence type="ECO:0000256" key="6">
    <source>
        <dbReference type="ARBA" id="ARBA00022801"/>
    </source>
</evidence>
<dbReference type="CDD" id="cd00056">
    <property type="entry name" value="ENDO3c"/>
    <property type="match status" value="1"/>
</dbReference>
<dbReference type="GO" id="GO:0006289">
    <property type="term" value="P:nucleotide-excision repair"/>
    <property type="evidence" value="ECO:0007669"/>
    <property type="project" value="TreeGrafter"/>
</dbReference>
<keyword evidence="14" id="KW-0496">Mitochondrion</keyword>
<dbReference type="InterPro" id="IPR030841">
    <property type="entry name" value="NTH1"/>
</dbReference>
<keyword evidence="12 14" id="KW-0326">Glycosidase</keyword>
<evidence type="ECO:0000256" key="10">
    <source>
        <dbReference type="ARBA" id="ARBA00023204"/>
    </source>
</evidence>
<evidence type="ECO:0000256" key="7">
    <source>
        <dbReference type="ARBA" id="ARBA00022946"/>
    </source>
</evidence>
<keyword evidence="8" id="KW-0408">Iron</keyword>
<keyword evidence="11 14" id="KW-0456">Lyase</keyword>
<keyword evidence="3" id="KW-0004">4Fe-4S</keyword>
<evidence type="ECO:0000313" key="17">
    <source>
        <dbReference type="WBParaSite" id="TCONS_00011625.p1"/>
    </source>
</evidence>
<dbReference type="InterPro" id="IPR004035">
    <property type="entry name" value="Endouclease-III_FeS-bd_BS"/>
</dbReference>
<dbReference type="GO" id="GO:0006285">
    <property type="term" value="P:base-excision repair, AP site formation"/>
    <property type="evidence" value="ECO:0007669"/>
    <property type="project" value="UniProtKB-UniRule"/>
</dbReference>
<dbReference type="Pfam" id="PF00633">
    <property type="entry name" value="HHH"/>
    <property type="match status" value="1"/>
</dbReference>
<proteinExistence type="inferred from homology"/>
<evidence type="ECO:0000313" key="16">
    <source>
        <dbReference type="Proteomes" id="UP000035681"/>
    </source>
</evidence>
<comment type="similarity">
    <text evidence="2 14">Belongs to the Nth/MutY family.</text>
</comment>
<evidence type="ECO:0000256" key="1">
    <source>
        <dbReference type="ARBA" id="ARBA00001966"/>
    </source>
</evidence>
<dbReference type="Proteomes" id="UP000035681">
    <property type="component" value="Unplaced"/>
</dbReference>
<dbReference type="Gene3D" id="1.10.1670.10">
    <property type="entry name" value="Helix-hairpin-Helix base-excision DNA repair enzymes (C-terminal)"/>
    <property type="match status" value="1"/>
</dbReference>
<evidence type="ECO:0000256" key="4">
    <source>
        <dbReference type="ARBA" id="ARBA00022723"/>
    </source>
</evidence>
<evidence type="ECO:0000256" key="13">
    <source>
        <dbReference type="ARBA" id="ARBA00044632"/>
    </source>
</evidence>
<dbReference type="WBParaSite" id="TCONS_00011625.p1">
    <property type="protein sequence ID" value="TCONS_00011625.p1"/>
    <property type="gene ID" value="XLOC_006249"/>
</dbReference>
<keyword evidence="4" id="KW-0479">Metal-binding</keyword>
<sequence>NCSMSLIIKKTTIRNIVRQIMDSQRKLEIPVDGDTSKVDSTGNKSRRHVKRVLKREDEVDYEYHIKQIEIMRKKTEAPVDTVGCHALADKKADIKTYRFQVLLSLLLSSQTKDEITAGAMDRLKKYGCTVNNMIVADKNAIENLLKPVSFYKRKAGNIIEIAKILKNEYNEDIPNTFKDLCKLPGIGPKMANLVMLVAWNECVGIAVDTHIHRIANRLHWVNTTDPIKTEKDIEDFLPRHHWTTINKLFVGFGQTICKAINPLCESCLLNDVCPSIKSNMKYDRRSTSINYGSEPLGGFSFPLNEPILKFDKMLSQRNLCISQKMPELEPFILGLSTPLINKTKEEIKNSIESKEHFLANSFHTTTIDFNKYERRNVLCGTNKKDSNDIYLYSVNELGQQKNFYEYVFEYDEAEYHTEIPNYCLKKRHKLKEKSATKMYESSNPILETLIYHDDCYEDKIWLRTTNTLDVFDCQKREAQTVYNNYVKTFTQIPYISDEICFIDSSGLAWYGGIETSNYARMKFTEPLSNITTTDSPRTFYGSNDDCVFEFDYREYVEAQYNPVIQQKNIMDDWPQNIYDEFHIDGQPIFKIKYLLTPVEQTNTLIVVTNRFYIIFDSRFISRPILRLSHCIYDGGEYVHFTQKGLNFNSSTNGDLKGKLYMIYNLSKNVEPGVWYNSLFYNEKEDVFSSTVPICELPNFENVALYFNNKLTEELIDYEKKIDDLTDGVYARSICHVSPSQNSEEAFIFRSNSDGSIWYDEVVFNAHSLDFNEINTSAINRCHNFWNNQSLSLIKGYVDDESFKYMKNINYIWDRLHPYQKEDNHKLRYVETDFNDTSDDDESNFTNMGIVKNIKEKTNLSGIIDVKKEMPKENELSNIVLDRIKFVEKSIDIIFTE</sequence>
<dbReference type="FunFam" id="1.10.340.30:FF:000005">
    <property type="entry name" value="Endonuclease III-like protein 1"/>
    <property type="match status" value="1"/>
</dbReference>
<dbReference type="GO" id="GO:0005739">
    <property type="term" value="C:mitochondrion"/>
    <property type="evidence" value="ECO:0007669"/>
    <property type="project" value="UniProtKB-SubCell"/>
</dbReference>
<dbReference type="InterPro" id="IPR003265">
    <property type="entry name" value="HhH-GPD_domain"/>
</dbReference>
<keyword evidence="6 14" id="KW-0378">Hydrolase</keyword>
<dbReference type="GO" id="GO:0000703">
    <property type="term" value="F:oxidized pyrimidine nucleobase lesion DNA N-glycosylase activity"/>
    <property type="evidence" value="ECO:0007669"/>
    <property type="project" value="UniProtKB-UniRule"/>
</dbReference>
<comment type="catalytic activity">
    <reaction evidence="13 14">
        <text>2'-deoxyribonucleotide-(2'-deoxyribose 5'-phosphate)-2'-deoxyribonucleotide-DNA = a 3'-end 2'-deoxyribonucleotide-(2,3-dehydro-2,3-deoxyribose 5'-phosphate)-DNA + a 5'-end 5'-phospho-2'-deoxyribonucleoside-DNA + H(+)</text>
        <dbReference type="Rhea" id="RHEA:66592"/>
        <dbReference type="Rhea" id="RHEA-COMP:13180"/>
        <dbReference type="Rhea" id="RHEA-COMP:16897"/>
        <dbReference type="Rhea" id="RHEA-COMP:17067"/>
        <dbReference type="ChEBI" id="CHEBI:15378"/>
        <dbReference type="ChEBI" id="CHEBI:136412"/>
        <dbReference type="ChEBI" id="CHEBI:157695"/>
        <dbReference type="ChEBI" id="CHEBI:167181"/>
        <dbReference type="EC" id="4.2.99.18"/>
    </reaction>
</comment>
<accession>A0AAF5DG10</accession>
<dbReference type="Gene3D" id="1.10.340.30">
    <property type="entry name" value="Hypothetical protein, domain 2"/>
    <property type="match status" value="1"/>
</dbReference>
<dbReference type="GO" id="GO:0005634">
    <property type="term" value="C:nucleus"/>
    <property type="evidence" value="ECO:0007669"/>
    <property type="project" value="UniProtKB-SubCell"/>
</dbReference>
<dbReference type="PANTHER" id="PTHR43286:SF1">
    <property type="entry name" value="ENDONUCLEASE III-LIKE PROTEIN 1"/>
    <property type="match status" value="1"/>
</dbReference>
<evidence type="ECO:0000256" key="14">
    <source>
        <dbReference type="HAMAP-Rule" id="MF_03183"/>
    </source>
</evidence>
<keyword evidence="16" id="KW-1185">Reference proteome</keyword>
<dbReference type="SMART" id="SM00525">
    <property type="entry name" value="FES"/>
    <property type="match status" value="1"/>
</dbReference>
<dbReference type="GO" id="GO:0051539">
    <property type="term" value="F:4 iron, 4 sulfur cluster binding"/>
    <property type="evidence" value="ECO:0007669"/>
    <property type="project" value="UniProtKB-KW"/>
</dbReference>
<gene>
    <name evidence="14" type="primary">NTH1</name>
</gene>
<keyword evidence="10 14" id="KW-0234">DNA repair</keyword>
<reference evidence="17" key="1">
    <citation type="submission" date="2024-02" db="UniProtKB">
        <authorList>
            <consortium name="WormBaseParasite"/>
        </authorList>
    </citation>
    <scope>IDENTIFICATION</scope>
</reference>
<dbReference type="AlphaFoldDB" id="A0AAF5DG10"/>
<comment type="caution">
    <text evidence="14">Lacks conserved residue(s) required for the propagation of feature annotation.</text>
</comment>
<evidence type="ECO:0000256" key="2">
    <source>
        <dbReference type="ARBA" id="ARBA00008343"/>
    </source>
</evidence>
<dbReference type="GO" id="GO:0046872">
    <property type="term" value="F:metal ion binding"/>
    <property type="evidence" value="ECO:0007669"/>
    <property type="project" value="UniProtKB-KW"/>
</dbReference>
<dbReference type="SUPFAM" id="SSF48150">
    <property type="entry name" value="DNA-glycosylase"/>
    <property type="match status" value="1"/>
</dbReference>
<keyword evidence="9" id="KW-0411">Iron-sulfur</keyword>
<evidence type="ECO:0000256" key="11">
    <source>
        <dbReference type="ARBA" id="ARBA00023239"/>
    </source>
</evidence>
<dbReference type="InterPro" id="IPR000445">
    <property type="entry name" value="HhH_motif"/>
</dbReference>